<organism evidence="1 2">
    <name type="scientific">Lactuca virosa</name>
    <dbReference type="NCBI Taxonomy" id="75947"/>
    <lineage>
        <taxon>Eukaryota</taxon>
        <taxon>Viridiplantae</taxon>
        <taxon>Streptophyta</taxon>
        <taxon>Embryophyta</taxon>
        <taxon>Tracheophyta</taxon>
        <taxon>Spermatophyta</taxon>
        <taxon>Magnoliopsida</taxon>
        <taxon>eudicotyledons</taxon>
        <taxon>Gunneridae</taxon>
        <taxon>Pentapetalae</taxon>
        <taxon>asterids</taxon>
        <taxon>campanulids</taxon>
        <taxon>Asterales</taxon>
        <taxon>Asteraceae</taxon>
        <taxon>Cichorioideae</taxon>
        <taxon>Cichorieae</taxon>
        <taxon>Lactucinae</taxon>
        <taxon>Lactuca</taxon>
    </lineage>
</organism>
<comment type="caution">
    <text evidence="1">The sequence shown here is derived from an EMBL/GenBank/DDBJ whole genome shotgun (WGS) entry which is preliminary data.</text>
</comment>
<proteinExistence type="predicted"/>
<sequence>MWTDSNQKRGYMVVTVHYIYDSWNLCNKILRFMYVPAPHNAKTLSKELMGCLVTWSIECKLSTLTLDNCSVNFSMIDKMKEKLSGGRHVTPHRNRLHPDTLQALICTQDGSKLCGF</sequence>
<name>A0AAU9LFA0_9ASTR</name>
<dbReference type="EMBL" id="CAKMRJ010000001">
    <property type="protein sequence ID" value="CAH1412232.1"/>
    <property type="molecule type" value="Genomic_DNA"/>
</dbReference>
<dbReference type="AlphaFoldDB" id="A0AAU9LFA0"/>
<dbReference type="Proteomes" id="UP001157418">
    <property type="component" value="Unassembled WGS sequence"/>
</dbReference>
<dbReference type="SUPFAM" id="SSF53098">
    <property type="entry name" value="Ribonuclease H-like"/>
    <property type="match status" value="1"/>
</dbReference>
<dbReference type="InterPro" id="IPR012337">
    <property type="entry name" value="RNaseH-like_sf"/>
</dbReference>
<evidence type="ECO:0000313" key="2">
    <source>
        <dbReference type="Proteomes" id="UP001157418"/>
    </source>
</evidence>
<keyword evidence="2" id="KW-1185">Reference proteome</keyword>
<protein>
    <submittedName>
        <fullName evidence="1">Uncharacterized protein</fullName>
    </submittedName>
</protein>
<evidence type="ECO:0000313" key="1">
    <source>
        <dbReference type="EMBL" id="CAH1412232.1"/>
    </source>
</evidence>
<reference evidence="1 2" key="1">
    <citation type="submission" date="2022-01" db="EMBL/GenBank/DDBJ databases">
        <authorList>
            <person name="Xiong W."/>
            <person name="Schranz E."/>
        </authorList>
    </citation>
    <scope>NUCLEOTIDE SEQUENCE [LARGE SCALE GENOMIC DNA]</scope>
</reference>
<gene>
    <name evidence="1" type="ORF">LVIROSA_LOCUS263</name>
</gene>
<dbReference type="InterPro" id="IPR052035">
    <property type="entry name" value="ZnF_BED_domain_contain"/>
</dbReference>
<accession>A0AAU9LFA0</accession>
<dbReference type="PANTHER" id="PTHR46481:SF11">
    <property type="entry name" value="ZINC FINGER BED DOMAIN-CONTAINING PROTEIN RICESLEEPER 2-LIKE"/>
    <property type="match status" value="1"/>
</dbReference>
<dbReference type="PANTHER" id="PTHR46481">
    <property type="entry name" value="ZINC FINGER BED DOMAIN-CONTAINING PROTEIN 4"/>
    <property type="match status" value="1"/>
</dbReference>